<organism evidence="1">
    <name type="scientific">Anguilla anguilla</name>
    <name type="common">European freshwater eel</name>
    <name type="synonym">Muraena anguilla</name>
    <dbReference type="NCBI Taxonomy" id="7936"/>
    <lineage>
        <taxon>Eukaryota</taxon>
        <taxon>Metazoa</taxon>
        <taxon>Chordata</taxon>
        <taxon>Craniata</taxon>
        <taxon>Vertebrata</taxon>
        <taxon>Euteleostomi</taxon>
        <taxon>Actinopterygii</taxon>
        <taxon>Neopterygii</taxon>
        <taxon>Teleostei</taxon>
        <taxon>Anguilliformes</taxon>
        <taxon>Anguillidae</taxon>
        <taxon>Anguilla</taxon>
    </lineage>
</organism>
<reference evidence="1" key="2">
    <citation type="journal article" date="2015" name="Fish Shellfish Immunol.">
        <title>Early steps in the European eel (Anguilla anguilla)-Vibrio vulnificus interaction in the gills: Role of the RtxA13 toxin.</title>
        <authorList>
            <person name="Callol A."/>
            <person name="Pajuelo D."/>
            <person name="Ebbesson L."/>
            <person name="Teles M."/>
            <person name="MacKenzie S."/>
            <person name="Amaro C."/>
        </authorList>
    </citation>
    <scope>NUCLEOTIDE SEQUENCE</scope>
</reference>
<dbReference type="AlphaFoldDB" id="A0A0E9UI23"/>
<name>A0A0E9UI23_ANGAN</name>
<dbReference type="EMBL" id="GBXM01043929">
    <property type="protein sequence ID" value="JAH64648.1"/>
    <property type="molecule type" value="Transcribed_RNA"/>
</dbReference>
<protein>
    <submittedName>
        <fullName evidence="1">Uncharacterized protein</fullName>
    </submittedName>
</protein>
<proteinExistence type="predicted"/>
<accession>A0A0E9UI23</accession>
<reference evidence="1" key="1">
    <citation type="submission" date="2014-11" db="EMBL/GenBank/DDBJ databases">
        <authorList>
            <person name="Amaro Gonzalez C."/>
        </authorList>
    </citation>
    <scope>NUCLEOTIDE SEQUENCE</scope>
</reference>
<sequence>MFTSDTCVFNSVEWTYCSICKCCTGMGMLVLVRSCGKCPHEK</sequence>
<evidence type="ECO:0000313" key="1">
    <source>
        <dbReference type="EMBL" id="JAH64648.1"/>
    </source>
</evidence>